<dbReference type="EMBL" id="LCYG01000135">
    <property type="protein sequence ID" value="KLK89601.1"/>
    <property type="molecule type" value="Genomic_DNA"/>
</dbReference>
<keyword evidence="3" id="KW-0663">Pyridoxal phosphate</keyword>
<evidence type="ECO:0000256" key="7">
    <source>
        <dbReference type="ARBA" id="ARBA00031658"/>
    </source>
</evidence>
<evidence type="ECO:0000259" key="8">
    <source>
        <dbReference type="PROSITE" id="PS50949"/>
    </source>
</evidence>
<dbReference type="STRING" id="1225564.AA309_30430"/>
<evidence type="ECO:0000256" key="1">
    <source>
        <dbReference type="ARBA" id="ARBA00005384"/>
    </source>
</evidence>
<dbReference type="Gene3D" id="3.40.640.10">
    <property type="entry name" value="Type I PLP-dependent aspartate aminotransferase-like (Major domain)"/>
    <property type="match status" value="1"/>
</dbReference>
<dbReference type="GO" id="GO:0030170">
    <property type="term" value="F:pyridoxal phosphate binding"/>
    <property type="evidence" value="ECO:0007669"/>
    <property type="project" value="InterPro"/>
</dbReference>
<comment type="similarity">
    <text evidence="1">In the C-terminal section; belongs to the class-I pyridoxal-phosphate-dependent aminotransferase family.</text>
</comment>
<dbReference type="Proteomes" id="UP000035489">
    <property type="component" value="Unassembled WGS sequence"/>
</dbReference>
<dbReference type="Pfam" id="PF00392">
    <property type="entry name" value="GntR"/>
    <property type="match status" value="1"/>
</dbReference>
<dbReference type="Gene3D" id="1.10.10.10">
    <property type="entry name" value="Winged helix-like DNA-binding domain superfamily/Winged helix DNA-binding domain"/>
    <property type="match status" value="1"/>
</dbReference>
<dbReference type="InterPro" id="IPR036388">
    <property type="entry name" value="WH-like_DNA-bd_sf"/>
</dbReference>
<dbReference type="OrthoDB" id="9804020at2"/>
<accession>A0A0H1R454</accession>
<dbReference type="SUPFAM" id="SSF46785">
    <property type="entry name" value="Winged helix' DNA-binding domain"/>
    <property type="match status" value="1"/>
</dbReference>
<feature type="domain" description="HTH gntR-type" evidence="8">
    <location>
        <begin position="20"/>
        <end position="88"/>
    </location>
</feature>
<dbReference type="RefSeq" id="WP_047192780.1">
    <property type="nucleotide sequence ID" value="NZ_LCYG01000135.1"/>
</dbReference>
<keyword evidence="6" id="KW-0804">Transcription</keyword>
<keyword evidence="10" id="KW-1185">Reference proteome</keyword>
<dbReference type="AlphaFoldDB" id="A0A0H1R454"/>
<evidence type="ECO:0000256" key="5">
    <source>
        <dbReference type="ARBA" id="ARBA00023125"/>
    </source>
</evidence>
<name>A0A0H1R454_9HYPH</name>
<dbReference type="CDD" id="cd07377">
    <property type="entry name" value="WHTH_GntR"/>
    <property type="match status" value="1"/>
</dbReference>
<dbReference type="Gene3D" id="3.90.1150.10">
    <property type="entry name" value="Aspartate Aminotransferase, domain 1"/>
    <property type="match status" value="1"/>
</dbReference>
<dbReference type="InterPro" id="IPR036390">
    <property type="entry name" value="WH_DNA-bd_sf"/>
</dbReference>
<dbReference type="PATRIC" id="fig|1225564.3.peg.857"/>
<evidence type="ECO:0000256" key="4">
    <source>
        <dbReference type="ARBA" id="ARBA00023015"/>
    </source>
</evidence>
<dbReference type="PROSITE" id="PS50949">
    <property type="entry name" value="HTH_GNTR"/>
    <property type="match status" value="1"/>
</dbReference>
<reference evidence="9 10" key="1">
    <citation type="submission" date="2015-05" db="EMBL/GenBank/DDBJ databases">
        <title>Draft genome sequence of Microvirga vignae strain BR3299, a novel nitrogen fixing bacteria isolated from Brazil semi-aired region.</title>
        <authorList>
            <person name="Zilli J.E."/>
            <person name="Passos S.R."/>
            <person name="Leite J."/>
            <person name="Baldani J.I."/>
            <person name="Xavier G.R."/>
            <person name="Rumjaneck N.G."/>
            <person name="Simoes-Araujo J.L."/>
        </authorList>
    </citation>
    <scope>NUCLEOTIDE SEQUENCE [LARGE SCALE GENOMIC DNA]</scope>
    <source>
        <strain evidence="9 10">BR3299</strain>
    </source>
</reference>
<dbReference type="InterPro" id="IPR015421">
    <property type="entry name" value="PyrdxlP-dep_Trfase_major"/>
</dbReference>
<dbReference type="InterPro" id="IPR015422">
    <property type="entry name" value="PyrdxlP-dep_Trfase_small"/>
</dbReference>
<proteinExistence type="inferred from homology"/>
<evidence type="ECO:0000313" key="9">
    <source>
        <dbReference type="EMBL" id="KLK89601.1"/>
    </source>
</evidence>
<dbReference type="InterPro" id="IPR004839">
    <property type="entry name" value="Aminotransferase_I/II_large"/>
</dbReference>
<dbReference type="Pfam" id="PF00155">
    <property type="entry name" value="Aminotran_1_2"/>
    <property type="match status" value="1"/>
</dbReference>
<evidence type="ECO:0000256" key="3">
    <source>
        <dbReference type="ARBA" id="ARBA00022898"/>
    </source>
</evidence>
<evidence type="ECO:0000313" key="10">
    <source>
        <dbReference type="Proteomes" id="UP000035489"/>
    </source>
</evidence>
<dbReference type="PANTHER" id="PTHR46577:SF1">
    <property type="entry name" value="HTH-TYPE TRANSCRIPTIONAL REGULATORY PROTEIN GABR"/>
    <property type="match status" value="1"/>
</dbReference>
<dbReference type="SUPFAM" id="SSF53383">
    <property type="entry name" value="PLP-dependent transferases"/>
    <property type="match status" value="1"/>
</dbReference>
<keyword evidence="5" id="KW-0238">DNA-binding</keyword>
<dbReference type="GO" id="GO:0003700">
    <property type="term" value="F:DNA-binding transcription factor activity"/>
    <property type="evidence" value="ECO:0007669"/>
    <property type="project" value="InterPro"/>
</dbReference>
<dbReference type="PANTHER" id="PTHR46577">
    <property type="entry name" value="HTH-TYPE TRANSCRIPTIONAL REGULATORY PROTEIN GABR"/>
    <property type="match status" value="1"/>
</dbReference>
<sequence length="463" mass="50812">MDSDRMRFSGWLPGQLSPEGPRYLALLNALEQDVNEGRLTEGSRLPAHRELAQQLGLSVGTVAKAYQEAEQRGIISGRVGQGTFVRRRTLGRDEASAMREPVNMALNVPAHGRETEILSGLLAEVSSIRDLAPLLDYHPHGGIRQHREIIAASVPGGSFTVDPARLFLCNGAQHAIDIALRLVARPGDSILVDSLTYSGFKAIAAANHLTLIPVAMDGEGADPDALEIACRASGAKVFYCMPTLQSPTARTMSLTRRRRIAELADKLDLTIIEDDVYGFFLPERPMPLTEFVPERSFYITSYSKCVAPGFRLGTLTVPSVFTEKTELLLHASSWFVAPMLSEMAVRLIESGKLDELVRERRQQALDRYRVFSGIFPAAERLKFPPFYGWLPLPPEWSAVDFASAARRHNILVTPPIASTVDDADPGAIRVCLGGPKDLTELSNALYTLNEVITRPPLNVFSVA</sequence>
<evidence type="ECO:0000256" key="2">
    <source>
        <dbReference type="ARBA" id="ARBA00016004"/>
    </source>
</evidence>
<dbReference type="GO" id="GO:0003677">
    <property type="term" value="F:DNA binding"/>
    <property type="evidence" value="ECO:0007669"/>
    <property type="project" value="UniProtKB-KW"/>
</dbReference>
<dbReference type="CDD" id="cd00609">
    <property type="entry name" value="AAT_like"/>
    <property type="match status" value="1"/>
</dbReference>
<dbReference type="InterPro" id="IPR051446">
    <property type="entry name" value="HTH_trans_reg/aminotransferase"/>
</dbReference>
<dbReference type="InterPro" id="IPR000524">
    <property type="entry name" value="Tscrpt_reg_HTH_GntR"/>
</dbReference>
<evidence type="ECO:0000256" key="6">
    <source>
        <dbReference type="ARBA" id="ARBA00023163"/>
    </source>
</evidence>
<dbReference type="SMART" id="SM00345">
    <property type="entry name" value="HTH_GNTR"/>
    <property type="match status" value="1"/>
</dbReference>
<keyword evidence="4" id="KW-0805">Transcription regulation</keyword>
<comment type="caution">
    <text evidence="9">The sequence shown here is derived from an EMBL/GenBank/DDBJ whole genome shotgun (WGS) entry which is preliminary data.</text>
</comment>
<organism evidence="9 10">
    <name type="scientific">Microvirga vignae</name>
    <dbReference type="NCBI Taxonomy" id="1225564"/>
    <lineage>
        <taxon>Bacteria</taxon>
        <taxon>Pseudomonadati</taxon>
        <taxon>Pseudomonadota</taxon>
        <taxon>Alphaproteobacteria</taxon>
        <taxon>Hyphomicrobiales</taxon>
        <taxon>Methylobacteriaceae</taxon>
        <taxon>Microvirga</taxon>
    </lineage>
</organism>
<gene>
    <name evidence="9" type="ORF">AA309_30430</name>
</gene>
<protein>
    <recommendedName>
        <fullName evidence="2">8-amino-7-oxononanoate synthase</fullName>
    </recommendedName>
    <alternativeName>
        <fullName evidence="7">Alpha-oxoamine synthase</fullName>
    </alternativeName>
</protein>
<dbReference type="InterPro" id="IPR015424">
    <property type="entry name" value="PyrdxlP-dep_Trfase"/>
</dbReference>